<dbReference type="PANTHER" id="PTHR40043">
    <property type="entry name" value="UPF0719 INNER MEMBRANE PROTEIN YJFL"/>
    <property type="match status" value="1"/>
</dbReference>
<evidence type="ECO:0000256" key="4">
    <source>
        <dbReference type="ARBA" id="ARBA00022692"/>
    </source>
</evidence>
<dbReference type="RefSeq" id="WP_163104959.1">
    <property type="nucleotide sequence ID" value="NZ_JAAAWO010000001.1"/>
</dbReference>
<keyword evidence="9" id="KW-1185">Reference proteome</keyword>
<feature type="transmembrane region" description="Helical" evidence="7">
    <location>
        <begin position="115"/>
        <end position="135"/>
    </location>
</feature>
<comment type="subcellular location">
    <subcellularLocation>
        <location evidence="1">Cell membrane</location>
        <topology evidence="1">Multi-pass membrane protein</topology>
    </subcellularLocation>
</comment>
<dbReference type="Pfam" id="PF03994">
    <property type="entry name" value="DUF350"/>
    <property type="match status" value="1"/>
</dbReference>
<evidence type="ECO:0000313" key="9">
    <source>
        <dbReference type="Proteomes" id="UP000471381"/>
    </source>
</evidence>
<evidence type="ECO:0000256" key="2">
    <source>
        <dbReference type="ARBA" id="ARBA00005779"/>
    </source>
</evidence>
<evidence type="ECO:0000256" key="3">
    <source>
        <dbReference type="ARBA" id="ARBA00022475"/>
    </source>
</evidence>
<evidence type="ECO:0000256" key="6">
    <source>
        <dbReference type="ARBA" id="ARBA00023136"/>
    </source>
</evidence>
<keyword evidence="6 7" id="KW-0472">Membrane</keyword>
<feature type="transmembrane region" description="Helical" evidence="7">
    <location>
        <begin position="15"/>
        <end position="38"/>
    </location>
</feature>
<comment type="caution">
    <text evidence="8">The sequence shown here is derived from an EMBL/GenBank/DDBJ whole genome shotgun (WGS) entry which is preliminary data.</text>
</comment>
<keyword evidence="4 7" id="KW-0812">Transmembrane</keyword>
<comment type="similarity">
    <text evidence="2">Belongs to the UPF0719 family.</text>
</comment>
<proteinExistence type="inferred from homology"/>
<dbReference type="EMBL" id="JAAAWO010000001">
    <property type="protein sequence ID" value="NDW14337.1"/>
    <property type="molecule type" value="Genomic_DNA"/>
</dbReference>
<evidence type="ECO:0000256" key="1">
    <source>
        <dbReference type="ARBA" id="ARBA00004651"/>
    </source>
</evidence>
<feature type="transmembrane region" description="Helical" evidence="7">
    <location>
        <begin position="81"/>
        <end position="103"/>
    </location>
</feature>
<protein>
    <submittedName>
        <fullName evidence="8">DUF350 domain-containing protein</fullName>
    </submittedName>
</protein>
<evidence type="ECO:0000256" key="7">
    <source>
        <dbReference type="SAM" id="Phobius"/>
    </source>
</evidence>
<keyword evidence="5 7" id="KW-1133">Transmembrane helix</keyword>
<feature type="transmembrane region" description="Helical" evidence="7">
    <location>
        <begin position="50"/>
        <end position="69"/>
    </location>
</feature>
<dbReference type="PANTHER" id="PTHR40043:SF1">
    <property type="entry name" value="UPF0719 INNER MEMBRANE PROTEIN YJFL"/>
    <property type="match status" value="1"/>
</dbReference>
<keyword evidence="3" id="KW-1003">Cell membrane</keyword>
<sequence length="139" mass="14801">MTDTIMQSLAGLDNFALYFGLSILFLFIFKLVYALVTPHDEWKLVKEDKNVAAAIGFGGAIIGFAIALGSAASNSVAVVDFAIWAIVAVIAQSLAFAILRFSFMPKIAERINNNEISAGVMLASMSIAVGLLNAACMTY</sequence>
<organism evidence="8 9">
    <name type="scientific">Alteromonas genovensis</name>
    <dbReference type="NCBI Taxonomy" id="471225"/>
    <lineage>
        <taxon>Bacteria</taxon>
        <taxon>Pseudomonadati</taxon>
        <taxon>Pseudomonadota</taxon>
        <taxon>Gammaproteobacteria</taxon>
        <taxon>Alteromonadales</taxon>
        <taxon>Alteromonadaceae</taxon>
        <taxon>Alteromonas/Salinimonas group</taxon>
        <taxon>Alteromonas</taxon>
    </lineage>
</organism>
<dbReference type="InterPro" id="IPR007140">
    <property type="entry name" value="DUF350"/>
</dbReference>
<dbReference type="Proteomes" id="UP000471381">
    <property type="component" value="Unassembled WGS sequence"/>
</dbReference>
<evidence type="ECO:0000313" key="8">
    <source>
        <dbReference type="EMBL" id="NDW14337.1"/>
    </source>
</evidence>
<accession>A0A6N9TAK9</accession>
<dbReference type="AlphaFoldDB" id="A0A6N9TAK9"/>
<reference evidence="8 9" key="1">
    <citation type="submission" date="2020-01" db="EMBL/GenBank/DDBJ databases">
        <title>Genomes of bacteria type strains.</title>
        <authorList>
            <person name="Chen J."/>
            <person name="Zhu S."/>
            <person name="Yang J."/>
        </authorList>
    </citation>
    <scope>NUCLEOTIDE SEQUENCE [LARGE SCALE GENOMIC DNA]</scope>
    <source>
        <strain evidence="8 9">LMG 24078</strain>
    </source>
</reference>
<gene>
    <name evidence="8" type="ORF">GTQ48_02145</name>
</gene>
<name>A0A6N9TAK9_9ALTE</name>
<dbReference type="GO" id="GO:0005886">
    <property type="term" value="C:plasma membrane"/>
    <property type="evidence" value="ECO:0007669"/>
    <property type="project" value="UniProtKB-SubCell"/>
</dbReference>
<evidence type="ECO:0000256" key="5">
    <source>
        <dbReference type="ARBA" id="ARBA00022989"/>
    </source>
</evidence>